<dbReference type="EnsemblMetazoa" id="SCAU009645-RA">
    <property type="protein sequence ID" value="SCAU009645-PA"/>
    <property type="gene ID" value="SCAU009645"/>
</dbReference>
<dbReference type="InterPro" id="IPR050203">
    <property type="entry name" value="Trp-tRNA_synthetase"/>
</dbReference>
<evidence type="ECO:0000256" key="15">
    <source>
        <dbReference type="SAM" id="MobiDB-lite"/>
    </source>
</evidence>
<organism evidence="16 17">
    <name type="scientific">Stomoxys calcitrans</name>
    <name type="common">Stable fly</name>
    <name type="synonym">Conops calcitrans</name>
    <dbReference type="NCBI Taxonomy" id="35570"/>
    <lineage>
        <taxon>Eukaryota</taxon>
        <taxon>Metazoa</taxon>
        <taxon>Ecdysozoa</taxon>
        <taxon>Arthropoda</taxon>
        <taxon>Hexapoda</taxon>
        <taxon>Insecta</taxon>
        <taxon>Pterygota</taxon>
        <taxon>Neoptera</taxon>
        <taxon>Endopterygota</taxon>
        <taxon>Diptera</taxon>
        <taxon>Brachycera</taxon>
        <taxon>Muscomorpha</taxon>
        <taxon>Muscoidea</taxon>
        <taxon>Muscidae</taxon>
        <taxon>Stomoxys</taxon>
    </lineage>
</organism>
<dbReference type="GO" id="GO:0070183">
    <property type="term" value="P:mitochondrial tryptophanyl-tRNA aminoacylation"/>
    <property type="evidence" value="ECO:0007669"/>
    <property type="project" value="TreeGrafter"/>
</dbReference>
<dbReference type="PRINTS" id="PR01039">
    <property type="entry name" value="TRNASYNTHTRP"/>
</dbReference>
<evidence type="ECO:0000256" key="2">
    <source>
        <dbReference type="ARBA" id="ARBA00005594"/>
    </source>
</evidence>
<evidence type="ECO:0000256" key="4">
    <source>
        <dbReference type="ARBA" id="ARBA00022598"/>
    </source>
</evidence>
<dbReference type="GO" id="GO:0004830">
    <property type="term" value="F:tryptophan-tRNA ligase activity"/>
    <property type="evidence" value="ECO:0007669"/>
    <property type="project" value="UniProtKB-EC"/>
</dbReference>
<dbReference type="InterPro" id="IPR024109">
    <property type="entry name" value="Trp-tRNA-ligase_bac-type"/>
</dbReference>
<accession>A0A1I8PNE3</accession>
<dbReference type="FunFam" id="1.10.240.10:FF:000002">
    <property type="entry name" value="Tryptophan--tRNA ligase"/>
    <property type="match status" value="1"/>
</dbReference>
<dbReference type="PROSITE" id="PS00178">
    <property type="entry name" value="AA_TRNA_LIGASE_I"/>
    <property type="match status" value="1"/>
</dbReference>
<keyword evidence="6 14" id="KW-0067">ATP-binding</keyword>
<comment type="subcellular location">
    <subcellularLocation>
        <location evidence="1">Mitochondrion matrix</location>
    </subcellularLocation>
</comment>
<keyword evidence="8 14" id="KW-0030">Aminoacyl-tRNA synthetase</keyword>
<dbReference type="GO" id="GO:0005759">
    <property type="term" value="C:mitochondrial matrix"/>
    <property type="evidence" value="ECO:0007669"/>
    <property type="project" value="UniProtKB-SubCell"/>
</dbReference>
<dbReference type="CDD" id="cd00806">
    <property type="entry name" value="TrpRS_core"/>
    <property type="match status" value="1"/>
</dbReference>
<protein>
    <recommendedName>
        <fullName evidence="12">Tryptophan--tRNA ligase, mitochondrial</fullName>
        <ecNumber evidence="3">6.1.1.2</ecNumber>
    </recommendedName>
    <alternativeName>
        <fullName evidence="13">(Mt)TrpRS</fullName>
    </alternativeName>
    <alternativeName>
        <fullName evidence="9">Tryptophanyl-tRNA synthetase</fullName>
    </alternativeName>
</protein>
<reference evidence="16" key="1">
    <citation type="submission" date="2020-05" db="UniProtKB">
        <authorList>
            <consortium name="EnsemblMetazoa"/>
        </authorList>
    </citation>
    <scope>IDENTIFICATION</scope>
    <source>
        <strain evidence="16">USDA</strain>
    </source>
</reference>
<dbReference type="Gene3D" id="1.10.240.10">
    <property type="entry name" value="Tyrosyl-Transfer RNA Synthetase"/>
    <property type="match status" value="1"/>
</dbReference>
<evidence type="ECO:0000313" key="17">
    <source>
        <dbReference type="Proteomes" id="UP000095300"/>
    </source>
</evidence>
<dbReference type="Gene3D" id="3.40.50.620">
    <property type="entry name" value="HUPs"/>
    <property type="match status" value="1"/>
</dbReference>
<dbReference type="InterPro" id="IPR001412">
    <property type="entry name" value="aa-tRNA-synth_I_CS"/>
</dbReference>
<dbReference type="Proteomes" id="UP000095300">
    <property type="component" value="Unassembled WGS sequence"/>
</dbReference>
<evidence type="ECO:0000256" key="11">
    <source>
        <dbReference type="ARBA" id="ARBA00059972"/>
    </source>
</evidence>
<dbReference type="OrthoDB" id="15808at2759"/>
<evidence type="ECO:0000256" key="14">
    <source>
        <dbReference type="RuleBase" id="RU363036"/>
    </source>
</evidence>
<comment type="similarity">
    <text evidence="2 14">Belongs to the class-I aminoacyl-tRNA synthetase family.</text>
</comment>
<evidence type="ECO:0000256" key="7">
    <source>
        <dbReference type="ARBA" id="ARBA00022917"/>
    </source>
</evidence>
<gene>
    <name evidence="16" type="primary">106085509</name>
</gene>
<evidence type="ECO:0000256" key="10">
    <source>
        <dbReference type="ARBA" id="ARBA00049929"/>
    </source>
</evidence>
<keyword evidence="4 14" id="KW-0436">Ligase</keyword>
<evidence type="ECO:0000313" key="16">
    <source>
        <dbReference type="EnsemblMetazoa" id="SCAU009645-PA"/>
    </source>
</evidence>
<sequence length="460" mass="52089">MRRLSLQKMTLARKVSAMILRRHLMTSQVSKSSTKEAMQSKQDDKENQKYPRKIFSGIQPTGQLHLGNYLGALQKWTEMQNSGDDVCYCIVDMHSITIPQNPALLRENIFEMAATMFACGLNPEKSTIYVQSTVKEHAELGWILNCMCTMARLGHLPQFKEKSRNLKDIPLGLYVYPVLQAADIMLFKATHVPVGEDQLQHIQLTQHLSRIFNTKYGATFPICHAVIENHDAARIRSLRNPSKKMSKSDLDTKATINIRDPPEVIVEKIKKAVTDFTSDVTYEPNVRPGVSNLVVIHSMVTNTPIDKVVEEAKSIDTGRYKLRVADAVVEHLKPIRLVIDDHLQRKDELIQLLEMGAEKARQVAQENIVEIKQKIGLGIFQTIPQSIEVSSDLESTTSTTKENQEQQPGEMKIEDMSIVPKQKLRQEKKLNTTQTQQNLAPKFKLKDSIQTPPSMVKKVS</sequence>
<feature type="region of interest" description="Disordered" evidence="15">
    <location>
        <begin position="27"/>
        <end position="50"/>
    </location>
</feature>
<dbReference type="GO" id="GO:0005524">
    <property type="term" value="F:ATP binding"/>
    <property type="evidence" value="ECO:0007669"/>
    <property type="project" value="UniProtKB-KW"/>
</dbReference>
<feature type="compositionally biased region" description="Polar residues" evidence="15">
    <location>
        <begin position="390"/>
        <end position="407"/>
    </location>
</feature>
<comment type="catalytic activity">
    <reaction evidence="10">
        <text>tRNA(Trp) + L-tryptophan + ATP = L-tryptophyl-tRNA(Trp) + AMP + diphosphate + H(+)</text>
        <dbReference type="Rhea" id="RHEA:24080"/>
        <dbReference type="Rhea" id="RHEA-COMP:9671"/>
        <dbReference type="Rhea" id="RHEA-COMP:9705"/>
        <dbReference type="ChEBI" id="CHEBI:15378"/>
        <dbReference type="ChEBI" id="CHEBI:30616"/>
        <dbReference type="ChEBI" id="CHEBI:33019"/>
        <dbReference type="ChEBI" id="CHEBI:57912"/>
        <dbReference type="ChEBI" id="CHEBI:78442"/>
        <dbReference type="ChEBI" id="CHEBI:78535"/>
        <dbReference type="ChEBI" id="CHEBI:456215"/>
        <dbReference type="EC" id="6.1.1.2"/>
    </reaction>
</comment>
<evidence type="ECO:0000256" key="6">
    <source>
        <dbReference type="ARBA" id="ARBA00022840"/>
    </source>
</evidence>
<dbReference type="KEGG" id="scac:106085509"/>
<dbReference type="Pfam" id="PF00579">
    <property type="entry name" value="tRNA-synt_1b"/>
    <property type="match status" value="1"/>
</dbReference>
<evidence type="ECO:0000256" key="5">
    <source>
        <dbReference type="ARBA" id="ARBA00022741"/>
    </source>
</evidence>
<keyword evidence="7 14" id="KW-0648">Protein biosynthesis</keyword>
<feature type="compositionally biased region" description="Polar residues" evidence="15">
    <location>
        <begin position="27"/>
        <end position="40"/>
    </location>
</feature>
<evidence type="ECO:0000256" key="12">
    <source>
        <dbReference type="ARBA" id="ARBA00069760"/>
    </source>
</evidence>
<dbReference type="VEuPathDB" id="VectorBase:SCAU009645"/>
<dbReference type="FunFam" id="3.40.50.620:FF:000082">
    <property type="entry name" value="MSW1p Mitochondrial tryptophanyl-tRNA synthetase"/>
    <property type="match status" value="1"/>
</dbReference>
<dbReference type="PANTHER" id="PTHR43766">
    <property type="entry name" value="TRYPTOPHAN--TRNA LIGASE, MITOCHONDRIAL"/>
    <property type="match status" value="1"/>
</dbReference>
<evidence type="ECO:0000256" key="1">
    <source>
        <dbReference type="ARBA" id="ARBA00004305"/>
    </source>
</evidence>
<proteinExistence type="inferred from homology"/>
<dbReference type="SUPFAM" id="SSF52374">
    <property type="entry name" value="Nucleotidylyl transferase"/>
    <property type="match status" value="1"/>
</dbReference>
<dbReference type="PANTHER" id="PTHR43766:SF1">
    <property type="entry name" value="TRYPTOPHAN--TRNA LIGASE, MITOCHONDRIAL"/>
    <property type="match status" value="1"/>
</dbReference>
<dbReference type="InterPro" id="IPR014729">
    <property type="entry name" value="Rossmann-like_a/b/a_fold"/>
</dbReference>
<keyword evidence="5 14" id="KW-0547">Nucleotide-binding</keyword>
<dbReference type="NCBIfam" id="TIGR00233">
    <property type="entry name" value="trpS"/>
    <property type="match status" value="1"/>
</dbReference>
<dbReference type="EC" id="6.1.1.2" evidence="3"/>
<dbReference type="HAMAP" id="MF_00140_B">
    <property type="entry name" value="Trp_tRNA_synth_B"/>
    <property type="match status" value="1"/>
</dbReference>
<evidence type="ECO:0000256" key="3">
    <source>
        <dbReference type="ARBA" id="ARBA00013161"/>
    </source>
</evidence>
<evidence type="ECO:0000256" key="8">
    <source>
        <dbReference type="ARBA" id="ARBA00023146"/>
    </source>
</evidence>
<comment type="function">
    <text evidence="11">Catalyzes the attachment of tryptophan to tRNA(Trp) in a two-step reaction: tryptophan is first activated by ATP to form Trp-AMP and then transferred to the acceptor end of tRNA(Trp).</text>
</comment>
<dbReference type="STRING" id="35570.A0A1I8PNE3"/>
<feature type="region of interest" description="Disordered" evidence="15">
    <location>
        <begin position="390"/>
        <end position="460"/>
    </location>
</feature>
<name>A0A1I8PNE3_STOCA</name>
<dbReference type="AlphaFoldDB" id="A0A1I8PNE3"/>
<keyword evidence="17" id="KW-1185">Reference proteome</keyword>
<dbReference type="InterPro" id="IPR002306">
    <property type="entry name" value="Trp-tRNA-ligase"/>
</dbReference>
<evidence type="ECO:0000256" key="9">
    <source>
        <dbReference type="ARBA" id="ARBA00030268"/>
    </source>
</evidence>
<evidence type="ECO:0000256" key="13">
    <source>
        <dbReference type="ARBA" id="ARBA00080951"/>
    </source>
</evidence>
<dbReference type="InterPro" id="IPR002305">
    <property type="entry name" value="aa-tRNA-synth_Ic"/>
</dbReference>